<feature type="transmembrane region" description="Helical" evidence="1">
    <location>
        <begin position="49"/>
        <end position="71"/>
    </location>
</feature>
<gene>
    <name evidence="2" type="ORF">MRSR164_11195</name>
</gene>
<organism evidence="2 3">
    <name type="scientific">Methylobacterium radiotolerans</name>
    <dbReference type="NCBI Taxonomy" id="31998"/>
    <lineage>
        <taxon>Bacteria</taxon>
        <taxon>Pseudomonadati</taxon>
        <taxon>Pseudomonadota</taxon>
        <taxon>Alphaproteobacteria</taxon>
        <taxon>Hyphomicrobiales</taxon>
        <taxon>Methylobacteriaceae</taxon>
        <taxon>Methylobacterium</taxon>
    </lineage>
</organism>
<dbReference type="EMBL" id="MLBY01000004">
    <property type="protein sequence ID" value="MEE7457326.1"/>
    <property type="molecule type" value="Genomic_DNA"/>
</dbReference>
<comment type="caution">
    <text evidence="2">The sequence shown here is derived from an EMBL/GenBank/DDBJ whole genome shotgun (WGS) entry which is preliminary data.</text>
</comment>
<evidence type="ECO:0000313" key="3">
    <source>
        <dbReference type="Proteomes" id="UP001349262"/>
    </source>
</evidence>
<reference evidence="2 3" key="1">
    <citation type="journal article" date="2012" name="Genet. Mol. Biol.">
        <title>Analysis of 16S rRNA and mxaF genes revealing insights into Methylobacterium niche-specific plant association.</title>
        <authorList>
            <person name="Dourado M.N."/>
            <person name="Andreote F.D."/>
            <person name="Dini-Andreote F."/>
            <person name="Conti R."/>
            <person name="Araujo J.M."/>
            <person name="Araujo W.L."/>
        </authorList>
    </citation>
    <scope>NUCLEOTIDE SEQUENCE [LARGE SCALE GENOMIC DNA]</scope>
    <source>
        <strain evidence="2 3">SR1.6/4</strain>
    </source>
</reference>
<feature type="transmembrane region" description="Helical" evidence="1">
    <location>
        <begin position="20"/>
        <end position="42"/>
    </location>
</feature>
<evidence type="ECO:0000313" key="2">
    <source>
        <dbReference type="EMBL" id="MEE7457326.1"/>
    </source>
</evidence>
<keyword evidence="3" id="KW-1185">Reference proteome</keyword>
<feature type="transmembrane region" description="Helical" evidence="1">
    <location>
        <begin position="77"/>
        <end position="96"/>
    </location>
</feature>
<protein>
    <submittedName>
        <fullName evidence="2">Iron transporter</fullName>
    </submittedName>
</protein>
<accession>A0ABU7T9K8</accession>
<keyword evidence="1" id="KW-0812">Transmembrane</keyword>
<name>A0ABU7T9K8_9HYPH</name>
<proteinExistence type="predicted"/>
<dbReference type="Proteomes" id="UP001349262">
    <property type="component" value="Unassembled WGS sequence"/>
</dbReference>
<evidence type="ECO:0000256" key="1">
    <source>
        <dbReference type="SAM" id="Phobius"/>
    </source>
</evidence>
<keyword evidence="1" id="KW-0472">Membrane</keyword>
<keyword evidence="1" id="KW-1133">Transmembrane helix</keyword>
<sequence length="101" mass="10051">MASHVGTTPLKERAAVAARVVLAAGGGYGIAALATALLSLTLPLPRSEAVAAATLVSFALMAGIVVLVFAMRTLLRATVTLAATALALAGGLWLVMRGIAP</sequence>